<dbReference type="PROSITE" id="PS50893">
    <property type="entry name" value="ABC_TRANSPORTER_2"/>
    <property type="match status" value="2"/>
</dbReference>
<dbReference type="InterPro" id="IPR015856">
    <property type="entry name" value="ABC_transpr_CbiO/EcfA_su"/>
</dbReference>
<comment type="subcellular location">
    <subcellularLocation>
        <location evidence="1">Cell membrane</location>
        <topology evidence="1">Peripheral membrane protein</topology>
    </subcellularLocation>
</comment>
<reference evidence="10 11" key="1">
    <citation type="submission" date="2023-04" db="EMBL/GenBank/DDBJ databases">
        <title>Genome sequence of Halobacillus naozhouensis KACC 21980.</title>
        <authorList>
            <person name="Kim S."/>
            <person name="Heo J."/>
            <person name="Kwon S.-W."/>
        </authorList>
    </citation>
    <scope>NUCLEOTIDE SEQUENCE [LARGE SCALE GENOMIC DNA]</scope>
    <source>
        <strain evidence="10 11">KCTC 13234</strain>
    </source>
</reference>
<evidence type="ECO:0000256" key="8">
    <source>
        <dbReference type="ARBA" id="ARBA00023136"/>
    </source>
</evidence>
<dbReference type="SMART" id="SM00382">
    <property type="entry name" value="AAA"/>
    <property type="match status" value="2"/>
</dbReference>
<dbReference type="InterPro" id="IPR003593">
    <property type="entry name" value="AAA+_ATPase"/>
</dbReference>
<evidence type="ECO:0000256" key="7">
    <source>
        <dbReference type="ARBA" id="ARBA00022967"/>
    </source>
</evidence>
<dbReference type="Pfam" id="PF00005">
    <property type="entry name" value="ABC_tran"/>
    <property type="match status" value="2"/>
</dbReference>
<comment type="similarity">
    <text evidence="2">Belongs to the ABC transporter superfamily.</text>
</comment>
<dbReference type="InterPro" id="IPR027417">
    <property type="entry name" value="P-loop_NTPase"/>
</dbReference>
<evidence type="ECO:0000313" key="11">
    <source>
        <dbReference type="Proteomes" id="UP001221597"/>
    </source>
</evidence>
<gene>
    <name evidence="10" type="ORF">P9989_20025</name>
</gene>
<dbReference type="InterPro" id="IPR050095">
    <property type="entry name" value="ECF_ABC_transporter_ATP-bd"/>
</dbReference>
<evidence type="ECO:0000256" key="3">
    <source>
        <dbReference type="ARBA" id="ARBA00022448"/>
    </source>
</evidence>
<dbReference type="GO" id="GO:0005524">
    <property type="term" value="F:ATP binding"/>
    <property type="evidence" value="ECO:0007669"/>
    <property type="project" value="UniProtKB-KW"/>
</dbReference>
<accession>A0ABY8IXU9</accession>
<dbReference type="RefSeq" id="WP_283076607.1">
    <property type="nucleotide sequence ID" value="NZ_CP121671.1"/>
</dbReference>
<evidence type="ECO:0000256" key="6">
    <source>
        <dbReference type="ARBA" id="ARBA00022840"/>
    </source>
</evidence>
<evidence type="ECO:0000313" key="10">
    <source>
        <dbReference type="EMBL" id="WFT74611.1"/>
    </source>
</evidence>
<evidence type="ECO:0000259" key="9">
    <source>
        <dbReference type="PROSITE" id="PS50893"/>
    </source>
</evidence>
<keyword evidence="5" id="KW-0547">Nucleotide-binding</keyword>
<dbReference type="InterPro" id="IPR017871">
    <property type="entry name" value="ABC_transporter-like_CS"/>
</dbReference>
<proteinExistence type="inferred from homology"/>
<dbReference type="SUPFAM" id="SSF52540">
    <property type="entry name" value="P-loop containing nucleoside triphosphate hydrolases"/>
    <property type="match status" value="2"/>
</dbReference>
<keyword evidence="8" id="KW-0472">Membrane</keyword>
<dbReference type="PANTHER" id="PTHR43553">
    <property type="entry name" value="HEAVY METAL TRANSPORTER"/>
    <property type="match status" value="1"/>
</dbReference>
<name>A0ABY8IXU9_9BACI</name>
<dbReference type="CDD" id="cd03225">
    <property type="entry name" value="ABC_cobalt_CbiO_domain1"/>
    <property type="match status" value="2"/>
</dbReference>
<evidence type="ECO:0000256" key="5">
    <source>
        <dbReference type="ARBA" id="ARBA00022741"/>
    </source>
</evidence>
<dbReference type="PROSITE" id="PS00211">
    <property type="entry name" value="ABC_TRANSPORTER_1"/>
    <property type="match status" value="2"/>
</dbReference>
<dbReference type="Proteomes" id="UP001221597">
    <property type="component" value="Chromosome"/>
</dbReference>
<feature type="domain" description="ABC transporter" evidence="9">
    <location>
        <begin position="300"/>
        <end position="532"/>
    </location>
</feature>
<dbReference type="NCBIfam" id="NF010167">
    <property type="entry name" value="PRK13648.1"/>
    <property type="match status" value="2"/>
</dbReference>
<evidence type="ECO:0000256" key="2">
    <source>
        <dbReference type="ARBA" id="ARBA00005417"/>
    </source>
</evidence>
<protein>
    <submittedName>
        <fullName evidence="10">ABC transporter ATP-binding protein</fullName>
    </submittedName>
</protein>
<keyword evidence="4" id="KW-1003">Cell membrane</keyword>
<sequence length="551" mass="62044">MRLLDVHQLNIQFEQENDHVLSEINFSIDEGERLLLLGPSGCGKSTLTYALNGIYPRELDGMMTGEIKFRDIPVESYFPGEMSQHVGVVFQDPESQFCMITVEDEVAFGLENINTPVERISARIDYALQLVGLKGVRQRSIQTLSGGQKQKLALACVLAMEPELLILDEPTANLDPIATRDFIQTIEILQKEKGFALLVIEHQLDGWVSFIERGLMINRSGGIFYDGPIRHGMAMHSRTLQSQGIAMPAVTELVMESGWLHQCEYFPLTVHDVITGWKGSKEQVMLSSLAKESLPPSTILQLSSISWSKSNTRIISGVSMQIRKGEFIAIIGGNGSGKTSLSRVMAGLQMPTEGECLFHGKPLSSWKEIDLRQHIGYVFQNPEHQLIADTVFEEIAFSLRIQDIDERKIDQQVREVLNMCQLEGVAERHPYTLSQGQKRRLSVATMIVEHQDLLILDEPTFGQDAQSTKQLMNLLAQRQKSGATIVMVTHDMELVDEYADRAFVVHEGEVVADGHPHHLWRDHSLAKWQLQYPVRVQLQQQMEKEGLYVSS</sequence>
<keyword evidence="11" id="KW-1185">Reference proteome</keyword>
<feature type="domain" description="ABC transporter" evidence="9">
    <location>
        <begin position="1"/>
        <end position="245"/>
    </location>
</feature>
<dbReference type="InterPro" id="IPR003439">
    <property type="entry name" value="ABC_transporter-like_ATP-bd"/>
</dbReference>
<evidence type="ECO:0000256" key="4">
    <source>
        <dbReference type="ARBA" id="ARBA00022475"/>
    </source>
</evidence>
<organism evidence="10 11">
    <name type="scientific">Halobacillus naozhouensis</name>
    <dbReference type="NCBI Taxonomy" id="554880"/>
    <lineage>
        <taxon>Bacteria</taxon>
        <taxon>Bacillati</taxon>
        <taxon>Bacillota</taxon>
        <taxon>Bacilli</taxon>
        <taxon>Bacillales</taxon>
        <taxon>Bacillaceae</taxon>
        <taxon>Halobacillus</taxon>
    </lineage>
</organism>
<keyword evidence="6 10" id="KW-0067">ATP-binding</keyword>
<dbReference type="EMBL" id="CP121671">
    <property type="protein sequence ID" value="WFT74611.1"/>
    <property type="molecule type" value="Genomic_DNA"/>
</dbReference>
<evidence type="ECO:0000256" key="1">
    <source>
        <dbReference type="ARBA" id="ARBA00004202"/>
    </source>
</evidence>
<keyword evidence="7" id="KW-1278">Translocase</keyword>
<dbReference type="Gene3D" id="3.40.50.300">
    <property type="entry name" value="P-loop containing nucleotide triphosphate hydrolases"/>
    <property type="match status" value="2"/>
</dbReference>
<keyword evidence="3" id="KW-0813">Transport</keyword>